<comment type="caution">
    <text evidence="2">The sequence shown here is derived from an EMBL/GenBank/DDBJ whole genome shotgun (WGS) entry which is preliminary data.</text>
</comment>
<accession>A0AAP0ETW5</accession>
<dbReference type="AlphaFoldDB" id="A0AAP0ETW5"/>
<evidence type="ECO:0000256" key="1">
    <source>
        <dbReference type="SAM" id="MobiDB-lite"/>
    </source>
</evidence>
<name>A0AAP0ETW5_9MAGN</name>
<protein>
    <submittedName>
        <fullName evidence="2">Uncharacterized protein</fullName>
    </submittedName>
</protein>
<sequence>MICLEGPLHVYLGVPSRYLGLVQVSGLAQEKTREGAIRRSSSITVSAKERGRRGVVPTTPPLPLFPLRQSAREATTLWPAAGGPFWRVETTEGGGGRGRGGEHKLHSTTANVGDASSPLPG</sequence>
<dbReference type="Proteomes" id="UP001417504">
    <property type="component" value="Unassembled WGS sequence"/>
</dbReference>
<feature type="region of interest" description="Disordered" evidence="1">
    <location>
        <begin position="82"/>
        <end position="121"/>
    </location>
</feature>
<organism evidence="2 3">
    <name type="scientific">Stephania japonica</name>
    <dbReference type="NCBI Taxonomy" id="461633"/>
    <lineage>
        <taxon>Eukaryota</taxon>
        <taxon>Viridiplantae</taxon>
        <taxon>Streptophyta</taxon>
        <taxon>Embryophyta</taxon>
        <taxon>Tracheophyta</taxon>
        <taxon>Spermatophyta</taxon>
        <taxon>Magnoliopsida</taxon>
        <taxon>Ranunculales</taxon>
        <taxon>Menispermaceae</taxon>
        <taxon>Menispermoideae</taxon>
        <taxon>Cissampelideae</taxon>
        <taxon>Stephania</taxon>
    </lineage>
</organism>
<evidence type="ECO:0000313" key="2">
    <source>
        <dbReference type="EMBL" id="KAK9095798.1"/>
    </source>
</evidence>
<gene>
    <name evidence="2" type="ORF">Sjap_021295</name>
</gene>
<dbReference type="EMBL" id="JBBNAE010000009">
    <property type="protein sequence ID" value="KAK9095798.1"/>
    <property type="molecule type" value="Genomic_DNA"/>
</dbReference>
<reference evidence="2 3" key="1">
    <citation type="submission" date="2024-01" db="EMBL/GenBank/DDBJ databases">
        <title>Genome assemblies of Stephania.</title>
        <authorList>
            <person name="Yang L."/>
        </authorList>
    </citation>
    <scope>NUCLEOTIDE SEQUENCE [LARGE SCALE GENOMIC DNA]</scope>
    <source>
        <strain evidence="2">QJT</strain>
        <tissue evidence="2">Leaf</tissue>
    </source>
</reference>
<proteinExistence type="predicted"/>
<keyword evidence="3" id="KW-1185">Reference proteome</keyword>
<evidence type="ECO:0000313" key="3">
    <source>
        <dbReference type="Proteomes" id="UP001417504"/>
    </source>
</evidence>